<name>A0A137Z6S9_9ACTN</name>
<dbReference type="InterPro" id="IPR012340">
    <property type="entry name" value="NA-bd_OB-fold"/>
</dbReference>
<evidence type="ECO:0000256" key="16">
    <source>
        <dbReference type="ARBA" id="ARBA00023251"/>
    </source>
</evidence>
<evidence type="ECO:0000256" key="5">
    <source>
        <dbReference type="ARBA" id="ARBA00022598"/>
    </source>
</evidence>
<dbReference type="Proteomes" id="UP000070409">
    <property type="component" value="Unassembled WGS sequence"/>
</dbReference>
<keyword evidence="15 21" id="KW-0030">Aminoacyl-tRNA synthetase</keyword>
<keyword evidence="16" id="KW-0046">Antibiotic resistance</keyword>
<feature type="domain" description="Aminoacyl-transfer RNA synthetases class-II family profile" evidence="23">
    <location>
        <begin position="800"/>
        <end position="1119"/>
    </location>
</feature>
<dbReference type="PANTHER" id="PTHR42918:SF15">
    <property type="entry name" value="LYSINE--TRNA LIGASE, CHLOROPLASTIC_MITOCHONDRIAL"/>
    <property type="match status" value="1"/>
</dbReference>
<evidence type="ECO:0000256" key="14">
    <source>
        <dbReference type="ARBA" id="ARBA00023136"/>
    </source>
</evidence>
<dbReference type="Pfam" id="PF16995">
    <property type="entry name" value="tRNA-synt_2_TM"/>
    <property type="match status" value="1"/>
</dbReference>
<evidence type="ECO:0000256" key="7">
    <source>
        <dbReference type="ARBA" id="ARBA00022692"/>
    </source>
</evidence>
<dbReference type="HAMAP" id="MF_00252">
    <property type="entry name" value="Lys_tRNA_synth_class2"/>
    <property type="match status" value="1"/>
</dbReference>
<dbReference type="Gene3D" id="2.40.50.140">
    <property type="entry name" value="Nucleic acid-binding proteins"/>
    <property type="match status" value="1"/>
</dbReference>
<evidence type="ECO:0000256" key="9">
    <source>
        <dbReference type="ARBA" id="ARBA00022741"/>
    </source>
</evidence>
<dbReference type="NCBIfam" id="NF002821">
    <property type="entry name" value="PRK02983.1"/>
    <property type="match status" value="1"/>
</dbReference>
<comment type="catalytic activity">
    <reaction evidence="19">
        <text>L-lysyl-tRNA(Lys) + a 1,2-diacyl-sn-glycero-3-phospho-(1'-sn-glycerol) = a 1,2-diacyl-sn-glycero-3-phospho-1'-(3'-O-L-lysyl)-sn-glycerol + tRNA(Lys)</text>
        <dbReference type="Rhea" id="RHEA:10668"/>
        <dbReference type="Rhea" id="RHEA-COMP:9696"/>
        <dbReference type="Rhea" id="RHEA-COMP:9697"/>
        <dbReference type="ChEBI" id="CHEBI:64716"/>
        <dbReference type="ChEBI" id="CHEBI:75792"/>
        <dbReference type="ChEBI" id="CHEBI:78442"/>
        <dbReference type="ChEBI" id="CHEBI:78529"/>
        <dbReference type="EC" id="2.3.2.3"/>
    </reaction>
</comment>
<evidence type="ECO:0000259" key="23">
    <source>
        <dbReference type="PROSITE" id="PS50862"/>
    </source>
</evidence>
<dbReference type="InterPro" id="IPR044136">
    <property type="entry name" value="Lys-tRNA-ligase_II_N"/>
</dbReference>
<dbReference type="PANTHER" id="PTHR42918">
    <property type="entry name" value="LYSYL-TRNA SYNTHETASE"/>
    <property type="match status" value="1"/>
</dbReference>
<dbReference type="Pfam" id="PF01336">
    <property type="entry name" value="tRNA_anti-codon"/>
    <property type="match status" value="1"/>
</dbReference>
<dbReference type="GO" id="GO:0016874">
    <property type="term" value="F:ligase activity"/>
    <property type="evidence" value="ECO:0007669"/>
    <property type="project" value="UniProtKB-KW"/>
</dbReference>
<keyword evidence="21" id="KW-0963">Cytoplasm</keyword>
<feature type="binding site" evidence="21">
    <location>
        <position position="1039"/>
    </location>
    <ligand>
        <name>Mg(2+)</name>
        <dbReference type="ChEBI" id="CHEBI:18420"/>
        <label>2</label>
    </ligand>
</feature>
<dbReference type="InterPro" id="IPR031553">
    <property type="entry name" value="tRNA-synt_2_TM"/>
</dbReference>
<sequence>MSQTARERTQEYTAVWIARMMLVAAFVSLLMAVIRGDRVLPLVSDALGILGIPSHPSLLLVAALTVLSGALRRRLRAAHTVAVIVMSLQVLVNAATLVIIATDQLDPDEARHLPSFLEAYVSIRYSLPGAALATAISLVVLGLVVIARPRFPARLAHGSRRAAIGVLVGGFLAVYVIVVGLASTFPGRGASRLNGTVEILLWSLRSTFGVAVPRQIDVALGGHSGPLWIYSLAGVMSASVLILALMAFWRAGRGDELMTEPEELEVRRLLLEYGEDDSLGYFATRRDKAVISAPDRKAVVTCRAVGPVSMASADPIGHRDSWPAAVGAWIEDCRRHSLYPAVLAASADGAQVYEAAGLRTLTIGDEAIIHVDRFTLKGRDMRAVRQAVTRVSAAGYTLRVRRHGDLSADELKQVEELAETWRGEETERGFSMALNRVGDPVDGRCVLVSAHDAEGAVRGLLSFVPWGTRGLSLDLMRRDRDAENGLNEFMVAKLIEQCGEVGIRRISLNFAVFRSVFSEADRVGAGPITRLVDSVLSFASKFYQLETLYRSNDKYRPEWVPRILCYDPVLTAVRAGIAVGTAEGFLPQIGPKFLAGPSIPEQTPRDPEFVDRLLADEERLLRREAPPVRLSEQQRVRRRKLEALEAAGMPGYPPSVPRTSSLASAREQCSVLPPDGASGTVVSVTGRVRAMRDYGGVTFVELHEDGTTLQVVAERSRTPDDARALWRTSIDMGDLVSVTGEPIRSRTGEPSVLLASWAMAGKCLSPVPKPGVRLGDETRARNRVLELITDDGAVDLLYRRSRAVAAMREAFAGRGYTEVETPMLQSVHGGAAARPFTTHINAYDMGLYLRIAPELYLKRLAVGGMGRVFEINRNFRNEGADATHNPEFTALEAYEAYGDYTSMRTLTREVILAAAVAVNGRPVAVRPDGAGGTREVDLTAEWPVVTVHSAVSRAAGTTLTSASTLEEVAAVCERRHVAIPRGATAGKLVMELYEALVEKQTEFPTFYCDFPVEVSPLARRHRSDPRLTEQWDLVGFGAELGTAYTELTDPIDQRERLTEQSMAAAAGDPEAMELDESFLHALSYAMPPTGGLGIGVDRIIMLLAGVNIRATLAFPFVKPQDR</sequence>
<dbReference type="EMBL" id="LSRE01000034">
    <property type="protein sequence ID" value="KXO93891.1"/>
    <property type="molecule type" value="Genomic_DNA"/>
</dbReference>
<feature type="binding site" evidence="21">
    <location>
        <position position="1032"/>
    </location>
    <ligand>
        <name>Mg(2+)</name>
        <dbReference type="ChEBI" id="CHEBI:18420"/>
        <label>1</label>
    </ligand>
</feature>
<evidence type="ECO:0000256" key="4">
    <source>
        <dbReference type="ARBA" id="ARBA00022475"/>
    </source>
</evidence>
<evidence type="ECO:0000256" key="15">
    <source>
        <dbReference type="ARBA" id="ARBA00023146"/>
    </source>
</evidence>
<keyword evidence="17" id="KW-0511">Multifunctional enzyme</keyword>
<dbReference type="InterPro" id="IPR024320">
    <property type="entry name" value="LPG_synthase_C"/>
</dbReference>
<gene>
    <name evidence="21 24" type="primary">lysS</name>
    <name evidence="24" type="ORF">AXK61_04955</name>
</gene>
<comment type="subunit">
    <text evidence="21">Homodimer.</text>
</comment>
<comment type="function">
    <text evidence="18">Catalyzes the production of L-lysyl-tRNA(Lys)transfer and the transfer of a lysyl group from L-lysyl-tRNA(Lys) to membrane-bound phosphatidylglycerol (PG), which produces lysylphosphatidylglycerol (LPG), one of the components of the bacterial membrane with a positive net charge. LPG synthesis contributes to the resistance to cationic antimicrobial peptides (CAMPs) and likely protects M.tuberculosis against the CAMPs produced by competiting microorganisms (bacteriocins). In fact, the modification of anionic phosphatidylglycerol with positively charged L-lysine results in repulsion of the peptides.</text>
</comment>
<keyword evidence="9 21" id="KW-0547">Nucleotide-binding</keyword>
<evidence type="ECO:0000256" key="1">
    <source>
        <dbReference type="ARBA" id="ARBA00004651"/>
    </source>
</evidence>
<dbReference type="NCBIfam" id="NF001756">
    <property type="entry name" value="PRK00484.1"/>
    <property type="match status" value="1"/>
</dbReference>
<organism evidence="24 25">
    <name type="scientific">Tsukamurella pseudospumae</name>
    <dbReference type="NCBI Taxonomy" id="239498"/>
    <lineage>
        <taxon>Bacteria</taxon>
        <taxon>Bacillati</taxon>
        <taxon>Actinomycetota</taxon>
        <taxon>Actinomycetes</taxon>
        <taxon>Mycobacteriales</taxon>
        <taxon>Tsukamurellaceae</taxon>
        <taxon>Tsukamurella</taxon>
    </lineage>
</organism>
<keyword evidence="21" id="KW-0648">Protein biosynthesis</keyword>
<comment type="cofactor">
    <cofactor evidence="21">
        <name>Mg(2+)</name>
        <dbReference type="ChEBI" id="CHEBI:18420"/>
    </cofactor>
    <text evidence="21">Binds 3 Mg(2+) ions per subunit.</text>
</comment>
<feature type="transmembrane region" description="Helical" evidence="22">
    <location>
        <begin position="227"/>
        <end position="249"/>
    </location>
</feature>
<keyword evidence="25" id="KW-1185">Reference proteome</keyword>
<dbReference type="InterPro" id="IPR004364">
    <property type="entry name" value="Aa-tRNA-synt_II"/>
</dbReference>
<comment type="subcellular location">
    <subcellularLocation>
        <location evidence="1">Cell membrane</location>
        <topology evidence="1">Multi-pass membrane protein</topology>
    </subcellularLocation>
    <subcellularLocation>
        <location evidence="21">Cytoplasm</location>
    </subcellularLocation>
</comment>
<evidence type="ECO:0000256" key="12">
    <source>
        <dbReference type="ARBA" id="ARBA00022989"/>
    </source>
</evidence>
<keyword evidence="14 22" id="KW-0472">Membrane</keyword>
<evidence type="ECO:0000256" key="8">
    <source>
        <dbReference type="ARBA" id="ARBA00022723"/>
    </source>
</evidence>
<evidence type="ECO:0000256" key="11">
    <source>
        <dbReference type="ARBA" id="ARBA00022842"/>
    </source>
</evidence>
<proteinExistence type="inferred from homology"/>
<keyword evidence="13" id="KW-0443">Lipid metabolism</keyword>
<dbReference type="InterPro" id="IPR002313">
    <property type="entry name" value="Lys-tRNA-ligase_II"/>
</dbReference>
<evidence type="ECO:0000256" key="17">
    <source>
        <dbReference type="ARBA" id="ARBA00023268"/>
    </source>
</evidence>
<evidence type="ECO:0000256" key="13">
    <source>
        <dbReference type="ARBA" id="ARBA00023098"/>
    </source>
</evidence>
<dbReference type="InterPro" id="IPR006195">
    <property type="entry name" value="aa-tRNA-synth_II"/>
</dbReference>
<evidence type="ECO:0000256" key="2">
    <source>
        <dbReference type="ARBA" id="ARBA00005270"/>
    </source>
</evidence>
<evidence type="ECO:0000256" key="18">
    <source>
        <dbReference type="ARBA" id="ARBA00024681"/>
    </source>
</evidence>
<reference evidence="24 25" key="1">
    <citation type="submission" date="2016-02" db="EMBL/GenBank/DDBJ databases">
        <authorList>
            <person name="Teng J.L."/>
            <person name="Tang Y."/>
            <person name="Huang Y."/>
            <person name="Guo F."/>
            <person name="Wei W."/>
            <person name="Chen J.H."/>
            <person name="Wong S.Y."/>
            <person name="Lau S.K."/>
            <person name="Woo P.C."/>
        </authorList>
    </citation>
    <scope>NUCLEOTIDE SEQUENCE [LARGE SCALE GENOMIC DNA]</scope>
    <source>
        <strain evidence="24 25">JCM 13375</strain>
    </source>
</reference>
<evidence type="ECO:0000256" key="21">
    <source>
        <dbReference type="HAMAP-Rule" id="MF_00252"/>
    </source>
</evidence>
<dbReference type="EC" id="6.1.1.6" evidence="21"/>
<dbReference type="NCBIfam" id="TIGR00499">
    <property type="entry name" value="lysS_bact"/>
    <property type="match status" value="1"/>
</dbReference>
<feature type="transmembrane region" description="Helical" evidence="22">
    <location>
        <begin position="12"/>
        <end position="34"/>
    </location>
</feature>
<dbReference type="InterPro" id="IPR045864">
    <property type="entry name" value="aa-tRNA-synth_II/BPL/LPL"/>
</dbReference>
<keyword evidence="8 21" id="KW-0479">Metal-binding</keyword>
<dbReference type="PROSITE" id="PS50862">
    <property type="entry name" value="AA_TRNA_LIGASE_II"/>
    <property type="match status" value="1"/>
</dbReference>
<comment type="caution">
    <text evidence="24">The sequence shown here is derived from an EMBL/GenBank/DDBJ whole genome shotgun (WGS) entry which is preliminary data.</text>
</comment>
<keyword evidence="6" id="KW-0808">Transferase</keyword>
<evidence type="ECO:0000256" key="3">
    <source>
        <dbReference type="ARBA" id="ARBA00009968"/>
    </source>
</evidence>
<dbReference type="CDD" id="cd04322">
    <property type="entry name" value="LysRS_N"/>
    <property type="match status" value="1"/>
</dbReference>
<dbReference type="SUPFAM" id="SSF55681">
    <property type="entry name" value="Class II aaRS and biotin synthetases"/>
    <property type="match status" value="1"/>
</dbReference>
<dbReference type="InterPro" id="IPR004365">
    <property type="entry name" value="NA-bd_OB_tRNA"/>
</dbReference>
<dbReference type="PRINTS" id="PR00982">
    <property type="entry name" value="TRNASYNTHLYS"/>
</dbReference>
<protein>
    <recommendedName>
        <fullName evidence="21">Lysine--tRNA ligase</fullName>
        <ecNumber evidence="21">6.1.1.6</ecNumber>
    </recommendedName>
    <alternativeName>
        <fullName evidence="21">Lysyl-tRNA synthetase</fullName>
        <shortName evidence="21">LysRS</shortName>
    </alternativeName>
</protein>
<keyword evidence="5 21" id="KW-0436">Ligase</keyword>
<evidence type="ECO:0000256" key="19">
    <source>
        <dbReference type="ARBA" id="ARBA00047540"/>
    </source>
</evidence>
<feature type="transmembrane region" description="Helical" evidence="22">
    <location>
        <begin position="122"/>
        <end position="146"/>
    </location>
</feature>
<evidence type="ECO:0000256" key="6">
    <source>
        <dbReference type="ARBA" id="ARBA00022679"/>
    </source>
</evidence>
<comment type="similarity">
    <text evidence="2">In the N-terminal section; belongs to the LPG synthetase family.</text>
</comment>
<dbReference type="SUPFAM" id="SSF50249">
    <property type="entry name" value="Nucleic acid-binding proteins"/>
    <property type="match status" value="1"/>
</dbReference>
<comment type="similarity">
    <text evidence="3">In the C-terminal section; belongs to the class-II aminoacyl-tRNA synthetase family.</text>
</comment>
<evidence type="ECO:0000256" key="10">
    <source>
        <dbReference type="ARBA" id="ARBA00022840"/>
    </source>
</evidence>
<evidence type="ECO:0000313" key="24">
    <source>
        <dbReference type="EMBL" id="KXO93891.1"/>
    </source>
</evidence>
<keyword evidence="12 22" id="KW-1133">Transmembrane helix</keyword>
<feature type="binding site" evidence="21">
    <location>
        <position position="1039"/>
    </location>
    <ligand>
        <name>Mg(2+)</name>
        <dbReference type="ChEBI" id="CHEBI:18420"/>
        <label>1</label>
    </ligand>
</feature>
<dbReference type="Pfam" id="PF00152">
    <property type="entry name" value="tRNA-synt_2"/>
    <property type="match status" value="1"/>
</dbReference>
<feature type="transmembrane region" description="Helical" evidence="22">
    <location>
        <begin position="81"/>
        <end position="102"/>
    </location>
</feature>
<keyword evidence="4" id="KW-1003">Cell membrane</keyword>
<keyword evidence="7 22" id="KW-0812">Transmembrane</keyword>
<evidence type="ECO:0000313" key="25">
    <source>
        <dbReference type="Proteomes" id="UP000070409"/>
    </source>
</evidence>
<comment type="similarity">
    <text evidence="21">Belongs to the class-II aminoacyl-tRNA synthetase family.</text>
</comment>
<dbReference type="InterPro" id="IPR018149">
    <property type="entry name" value="Lys-tRNA-synth_II_C"/>
</dbReference>
<comment type="catalytic activity">
    <reaction evidence="20 21">
        <text>tRNA(Lys) + L-lysine + ATP = L-lysyl-tRNA(Lys) + AMP + diphosphate</text>
        <dbReference type="Rhea" id="RHEA:20792"/>
        <dbReference type="Rhea" id="RHEA-COMP:9696"/>
        <dbReference type="Rhea" id="RHEA-COMP:9697"/>
        <dbReference type="ChEBI" id="CHEBI:30616"/>
        <dbReference type="ChEBI" id="CHEBI:32551"/>
        <dbReference type="ChEBI" id="CHEBI:33019"/>
        <dbReference type="ChEBI" id="CHEBI:78442"/>
        <dbReference type="ChEBI" id="CHEBI:78529"/>
        <dbReference type="ChEBI" id="CHEBI:456215"/>
        <dbReference type="EC" id="6.1.1.6"/>
    </reaction>
</comment>
<dbReference type="RefSeq" id="WP_068746399.1">
    <property type="nucleotide sequence ID" value="NZ_LSRE01000034.1"/>
</dbReference>
<feature type="transmembrane region" description="Helical" evidence="22">
    <location>
        <begin position="162"/>
        <end position="185"/>
    </location>
</feature>
<accession>A0A137Z6S9</accession>
<keyword evidence="10 21" id="KW-0067">ATP-binding</keyword>
<feature type="transmembrane region" description="Helical" evidence="22">
    <location>
        <begin position="46"/>
        <end position="69"/>
    </location>
</feature>
<evidence type="ECO:0000256" key="22">
    <source>
        <dbReference type="SAM" id="Phobius"/>
    </source>
</evidence>
<dbReference type="Pfam" id="PF09924">
    <property type="entry name" value="LPG_synthase_C"/>
    <property type="match status" value="1"/>
</dbReference>
<evidence type="ECO:0000256" key="20">
    <source>
        <dbReference type="ARBA" id="ARBA00048573"/>
    </source>
</evidence>
<dbReference type="Gene3D" id="3.30.930.10">
    <property type="entry name" value="Bira Bifunctional Protein, Domain 2"/>
    <property type="match status" value="1"/>
</dbReference>
<keyword evidence="11 21" id="KW-0460">Magnesium</keyword>